<evidence type="ECO:0000313" key="3">
    <source>
        <dbReference type="Proteomes" id="UP001159405"/>
    </source>
</evidence>
<dbReference type="Proteomes" id="UP001159405">
    <property type="component" value="Unassembled WGS sequence"/>
</dbReference>
<keyword evidence="1" id="KW-0812">Transmembrane</keyword>
<comment type="caution">
    <text evidence="2">The sequence shown here is derived from an EMBL/GenBank/DDBJ whole genome shotgun (WGS) entry which is preliminary data.</text>
</comment>
<protein>
    <submittedName>
        <fullName evidence="2">Uncharacterized protein</fullName>
    </submittedName>
</protein>
<organism evidence="2 3">
    <name type="scientific">Porites lobata</name>
    <dbReference type="NCBI Taxonomy" id="104759"/>
    <lineage>
        <taxon>Eukaryota</taxon>
        <taxon>Metazoa</taxon>
        <taxon>Cnidaria</taxon>
        <taxon>Anthozoa</taxon>
        <taxon>Hexacorallia</taxon>
        <taxon>Scleractinia</taxon>
        <taxon>Fungiina</taxon>
        <taxon>Poritidae</taxon>
        <taxon>Porites</taxon>
    </lineage>
</organism>
<feature type="transmembrane region" description="Helical" evidence="1">
    <location>
        <begin position="417"/>
        <end position="440"/>
    </location>
</feature>
<keyword evidence="3" id="KW-1185">Reference proteome</keyword>
<accession>A0ABN8N7C6</accession>
<feature type="transmembrane region" description="Helical" evidence="1">
    <location>
        <begin position="126"/>
        <end position="149"/>
    </location>
</feature>
<gene>
    <name evidence="2" type="ORF">PLOB_00002830</name>
</gene>
<keyword evidence="1" id="KW-0472">Membrane</keyword>
<keyword evidence="1" id="KW-1133">Transmembrane helix</keyword>
<reference evidence="2 3" key="1">
    <citation type="submission" date="2022-05" db="EMBL/GenBank/DDBJ databases">
        <authorList>
            <consortium name="Genoscope - CEA"/>
            <person name="William W."/>
        </authorList>
    </citation>
    <scope>NUCLEOTIDE SEQUENCE [LARGE SCALE GENOMIC DNA]</scope>
</reference>
<feature type="transmembrane region" description="Helical" evidence="1">
    <location>
        <begin position="372"/>
        <end position="396"/>
    </location>
</feature>
<proteinExistence type="predicted"/>
<feature type="transmembrane region" description="Helical" evidence="1">
    <location>
        <begin position="460"/>
        <end position="481"/>
    </location>
</feature>
<feature type="transmembrane region" description="Helical" evidence="1">
    <location>
        <begin position="502"/>
        <end position="524"/>
    </location>
</feature>
<feature type="transmembrane region" description="Helical" evidence="1">
    <location>
        <begin position="208"/>
        <end position="226"/>
    </location>
</feature>
<dbReference type="EMBL" id="CALNXK010000011">
    <property type="protein sequence ID" value="CAH3043291.1"/>
    <property type="molecule type" value="Genomic_DNA"/>
</dbReference>
<feature type="transmembrane region" description="Helical" evidence="1">
    <location>
        <begin position="342"/>
        <end position="360"/>
    </location>
</feature>
<feature type="transmembrane region" description="Helical" evidence="1">
    <location>
        <begin position="276"/>
        <end position="297"/>
    </location>
</feature>
<evidence type="ECO:0000256" key="1">
    <source>
        <dbReference type="SAM" id="Phobius"/>
    </source>
</evidence>
<feature type="transmembrane region" description="Helical" evidence="1">
    <location>
        <begin position="309"/>
        <end position="330"/>
    </location>
</feature>
<feature type="transmembrane region" description="Helical" evidence="1">
    <location>
        <begin position="178"/>
        <end position="196"/>
    </location>
</feature>
<sequence length="542" mass="62183">MVGSALVEVCGSIIVGLTRGVAEHYNPNDTEFDPETFGFYPLERTGLEWVISSDEELIFQEYGDREIGRSAGNIFYDNVQPRLIDACSPDDQLKEDRTNEDQRVNRIMDWKQFRPSILSTLWNSMYFGFLISLLSAVLIGAFSILVYYLSYQTILVCLARPRESIPVKIQWSKTAFESTEAVFIHLSFFVNNLFYFKSYQIKGMKIKLFLISSFIFAFYVAYRIALQGLGASYSDLTPVQSILGNVIFLFSMCMQSWALAKHFFQAVRARKVKTFLWIIGSTLFTFIVATVAAYFVYPAYNKQDKTGKVYIALFTPLIGVVLKASSRLFVQRLWRISHPGKTFVYLVPLYYGSAVVLRLLQVDLDSLKAVALIGVIHGIAEVIERSIIVLIDYIYHQIYERKRLCWGSFRTARRERLATDIAIMSMLYEASAVISVNGFLHLHEYFYTVDKTSLELLQSFAITTAVPLIIEWFFTCLSIAIETRYQNRPIMAVWRRQWKIHLTVAMFNTLPIAAWSSLNLLTAIEGRFPTVVDYCAMPFSHL</sequence>
<name>A0ABN8N7C6_9CNID</name>
<evidence type="ECO:0000313" key="2">
    <source>
        <dbReference type="EMBL" id="CAH3043291.1"/>
    </source>
</evidence>